<protein>
    <submittedName>
        <fullName evidence="2">Uncharacterized protein</fullName>
    </submittedName>
</protein>
<evidence type="ECO:0000313" key="2">
    <source>
        <dbReference type="EMBL" id="QRW18927.1"/>
    </source>
</evidence>
<dbReference type="EMBL" id="CP059661">
    <property type="protein sequence ID" value="QRW18927.1"/>
    <property type="molecule type" value="Genomic_DNA"/>
</dbReference>
<dbReference type="Proteomes" id="UP000650533">
    <property type="component" value="Chromosome 4"/>
</dbReference>
<accession>A0A8H8SVX7</accession>
<feature type="region of interest" description="Disordered" evidence="1">
    <location>
        <begin position="1"/>
        <end position="108"/>
    </location>
</feature>
<feature type="compositionally biased region" description="Basic and acidic residues" evidence="1">
    <location>
        <begin position="63"/>
        <end position="74"/>
    </location>
</feature>
<proteinExistence type="predicted"/>
<dbReference type="AlphaFoldDB" id="A0A8H8SVX7"/>
<feature type="compositionally biased region" description="Low complexity" evidence="1">
    <location>
        <begin position="21"/>
        <end position="33"/>
    </location>
</feature>
<sequence length="281" mass="29864">MAPTFTIYQDPPVACQSRVTSKPLSSHSSSARSFGRPASGSTSTLARDADKENVDPVTEQEADNSKNSKSKETSPKPSSKPAKASRGGNAAPGPAKPGKPARISPYPDPAIPSFMSELSIDLIGSLEQPAPCLITGFSASSLSDFAEPDFDLQSDFVEQPSPTRPAPVVGASALWASFTSQTTEADADQKARDLTELPLADLSEAFVTGLSNSTKKVTKPAVCNRDGLVDPFLGHLSKQGYYANELTLSFLDDNITCLAPTLQMTPRFERQYALIADFDST</sequence>
<gene>
    <name evidence="2" type="ORF">RhiXN_00333</name>
</gene>
<evidence type="ECO:0000313" key="3">
    <source>
        <dbReference type="Proteomes" id="UP000650533"/>
    </source>
</evidence>
<dbReference type="KEGG" id="rsx:RhiXN_00333"/>
<dbReference type="GeneID" id="67022615"/>
<feature type="compositionally biased region" description="Low complexity" evidence="1">
    <location>
        <begin position="75"/>
        <end position="101"/>
    </location>
</feature>
<reference evidence="2" key="1">
    <citation type="submission" date="2020-05" db="EMBL/GenBank/DDBJ databases">
        <title>Evolutionary and genomic comparisons of hybrid uninucleate and nonhybrid Rhizoctonia fungi.</title>
        <authorList>
            <person name="Li C."/>
            <person name="Chen X."/>
        </authorList>
    </citation>
    <scope>NUCLEOTIDE SEQUENCE</scope>
    <source>
        <strain evidence="2">AG-1 IA</strain>
    </source>
</reference>
<evidence type="ECO:0000256" key="1">
    <source>
        <dbReference type="SAM" id="MobiDB-lite"/>
    </source>
</evidence>
<dbReference type="RefSeq" id="XP_043179164.1">
    <property type="nucleotide sequence ID" value="XM_043320152.1"/>
</dbReference>
<organism evidence="2 3">
    <name type="scientific">Rhizoctonia solani</name>
    <dbReference type="NCBI Taxonomy" id="456999"/>
    <lineage>
        <taxon>Eukaryota</taxon>
        <taxon>Fungi</taxon>
        <taxon>Dikarya</taxon>
        <taxon>Basidiomycota</taxon>
        <taxon>Agaricomycotina</taxon>
        <taxon>Agaricomycetes</taxon>
        <taxon>Cantharellales</taxon>
        <taxon>Ceratobasidiaceae</taxon>
        <taxon>Rhizoctonia</taxon>
    </lineage>
</organism>
<name>A0A8H8SVX7_9AGAM</name>